<dbReference type="Proteomes" id="UP001148125">
    <property type="component" value="Unassembled WGS sequence"/>
</dbReference>
<evidence type="ECO:0000313" key="6">
    <source>
        <dbReference type="Proteomes" id="UP001148125"/>
    </source>
</evidence>
<name>A0ABT5VER1_9BACI</name>
<dbReference type="InterPro" id="IPR011613">
    <property type="entry name" value="GH15-like"/>
</dbReference>
<reference evidence="5" key="1">
    <citation type="submission" date="2024-05" db="EMBL/GenBank/DDBJ databases">
        <title>Alkalihalobacillus sp. strain MEB203 novel alkaliphilic bacterium from Lonar Lake, India.</title>
        <authorList>
            <person name="Joshi A."/>
            <person name="Thite S."/>
            <person name="Mengade P."/>
        </authorList>
    </citation>
    <scope>NUCLEOTIDE SEQUENCE</scope>
    <source>
        <strain evidence="5">MEB 203</strain>
    </source>
</reference>
<dbReference type="EMBL" id="JAOTPO010000006">
    <property type="protein sequence ID" value="MDE5413946.1"/>
    <property type="molecule type" value="Genomic_DNA"/>
</dbReference>
<dbReference type="InterPro" id="IPR012341">
    <property type="entry name" value="6hp_glycosidase-like_sf"/>
</dbReference>
<dbReference type="RefSeq" id="WP_275118556.1">
    <property type="nucleotide sequence ID" value="NZ_JAOTPO010000006.1"/>
</dbReference>
<dbReference type="PANTHER" id="PTHR31616:SF13">
    <property type="entry name" value="GLUCAN 1,4-ALPHA-GLUCOSIDASE"/>
    <property type="match status" value="1"/>
</dbReference>
<sequence length="658" mass="75769">MPRELVVGNGKLLVNIDKDLQVRDIYFPFVGHQNHVQGHPNRIGVSIDDTFYWLNSENWTIQTNYHQDSLITNSLAVLPEQQIAIRVEEGVHQREMVFMRKFSVENLANDHRHIKLFFHQDLAIYENEVGDTAFFSPKDRTMIHYKRNRYFLFNGSLGDSGIKQYTTGVKRFHEQEGTFRDAEDGQLHFNPIAQGSVDSTFSLEGELEPNSTQEAYYWMTVGKSLKEVQALNDYVMETGRQQTLDKIHTYWKSWVNKGEVLTANLSPEMMDLYKRSLLVVRTQTNENGYIIAANDSDILQYNQDHYSYMWPRDGALIAQAMVKAGYHGMVRNFFRRCSEVLSDDGYLFHKYNPDGSIGSSWHPLVGESGEEQLPIQEDETALVLWAFWEDYEATGDIEFAQSLYRPLVRPSAEFILSFIDEQLNLPSPSYDLWEERRGIFTFTASTVYGGLVAASRFANLLGEKESAERYAQGAKRIKEGVEKYLFDENTGTFFRGIYKDETTDEITVDQTPESSLYGLFAFGMYDAKDKKVDQTMTAISEQLRVNTNVGGYARYSNDNYFKQTEDIHEVPGNPWIICTLWVAKWHILKAVSIEELQPAYEIFQWVCEHSLSSGLLPEQIHPHTGEPLSVAPLTWSHATFIDVVNDYNQAFKRLSYKV</sequence>
<keyword evidence="2 5" id="KW-0378">Hydrolase</keyword>
<feature type="domain" description="GH15-like" evidence="4">
    <location>
        <begin position="271"/>
        <end position="644"/>
    </location>
</feature>
<evidence type="ECO:0000259" key="4">
    <source>
        <dbReference type="Pfam" id="PF00723"/>
    </source>
</evidence>
<dbReference type="GO" id="GO:0016787">
    <property type="term" value="F:hydrolase activity"/>
    <property type="evidence" value="ECO:0007669"/>
    <property type="project" value="UniProtKB-KW"/>
</dbReference>
<keyword evidence="3" id="KW-0326">Glycosidase</keyword>
<comment type="similarity">
    <text evidence="1">Belongs to the glycosyl hydrolase 15 family.</text>
</comment>
<dbReference type="PROSITE" id="PS00820">
    <property type="entry name" value="GLUCOAMYLASE"/>
    <property type="match status" value="1"/>
</dbReference>
<evidence type="ECO:0000256" key="2">
    <source>
        <dbReference type="ARBA" id="ARBA00022801"/>
    </source>
</evidence>
<dbReference type="Pfam" id="PF00723">
    <property type="entry name" value="Glyco_hydro_15"/>
    <property type="match status" value="1"/>
</dbReference>
<evidence type="ECO:0000313" key="5">
    <source>
        <dbReference type="EMBL" id="MDE5413946.1"/>
    </source>
</evidence>
<accession>A0ABT5VER1</accession>
<dbReference type="Gene3D" id="1.50.10.10">
    <property type="match status" value="1"/>
</dbReference>
<comment type="caution">
    <text evidence="5">The sequence shown here is derived from an EMBL/GenBank/DDBJ whole genome shotgun (WGS) entry which is preliminary data.</text>
</comment>
<dbReference type="InterPro" id="IPR008928">
    <property type="entry name" value="6-hairpin_glycosidase_sf"/>
</dbReference>
<gene>
    <name evidence="5" type="ORF">N7Z68_11185</name>
</gene>
<proteinExistence type="inferred from homology"/>
<organism evidence="5 6">
    <name type="scientific">Alkalihalobacterium chitinilyticum</name>
    <dbReference type="NCBI Taxonomy" id="2980103"/>
    <lineage>
        <taxon>Bacteria</taxon>
        <taxon>Bacillati</taxon>
        <taxon>Bacillota</taxon>
        <taxon>Bacilli</taxon>
        <taxon>Bacillales</taxon>
        <taxon>Bacillaceae</taxon>
        <taxon>Alkalihalobacterium</taxon>
    </lineage>
</organism>
<dbReference type="PANTHER" id="PTHR31616">
    <property type="entry name" value="TREHALASE"/>
    <property type="match status" value="1"/>
</dbReference>
<evidence type="ECO:0000256" key="3">
    <source>
        <dbReference type="ARBA" id="ARBA00023295"/>
    </source>
</evidence>
<keyword evidence="6" id="KW-1185">Reference proteome</keyword>
<protein>
    <submittedName>
        <fullName evidence="5">Glycoside hydrolase family 15 protein</fullName>
    </submittedName>
</protein>
<dbReference type="InterPro" id="IPR046966">
    <property type="entry name" value="Glucoamylase_active_site"/>
</dbReference>
<evidence type="ECO:0000256" key="1">
    <source>
        <dbReference type="ARBA" id="ARBA00006188"/>
    </source>
</evidence>
<dbReference type="SUPFAM" id="SSF48208">
    <property type="entry name" value="Six-hairpin glycosidases"/>
    <property type="match status" value="1"/>
</dbReference>